<proteinExistence type="predicted"/>
<dbReference type="EMBL" id="MF066646">
    <property type="protein sequence ID" value="ATA66030.1"/>
    <property type="molecule type" value="Genomic_DNA"/>
</dbReference>
<feature type="signal peptide" evidence="1">
    <location>
        <begin position="1"/>
        <end position="19"/>
    </location>
</feature>
<gene>
    <name evidence="2" type="ORF">MAVP-QPI_00082</name>
</gene>
<organism evidence="2">
    <name type="scientific">Vibrio parahaemolyticus</name>
    <dbReference type="NCBI Taxonomy" id="670"/>
    <lineage>
        <taxon>Bacteria</taxon>
        <taxon>Pseudomonadati</taxon>
        <taxon>Pseudomonadota</taxon>
        <taxon>Gammaproteobacteria</taxon>
        <taxon>Vibrionales</taxon>
        <taxon>Vibrionaceae</taxon>
        <taxon>Vibrio</taxon>
    </lineage>
</organism>
<dbReference type="Gene3D" id="3.60.15.30">
    <property type="entry name" value="Metallo-beta-lactamase domain"/>
    <property type="match status" value="1"/>
</dbReference>
<feature type="chain" id="PRO_5011568015" evidence="1">
    <location>
        <begin position="20"/>
        <end position="70"/>
    </location>
</feature>
<name>A0A250E4T2_VIBPH</name>
<protein>
    <submittedName>
        <fullName evidence="2">Uncharacterized protein</fullName>
    </submittedName>
</protein>
<reference evidence="2" key="1">
    <citation type="journal article" date="2017" name="Appl. Environ. Microbiol.">
        <title>Parallel evolution of two clades of a major Atlantic endemic Vibrio parahaemolyticus pathogen lineage by independent acquisition of related pathogenicity islands.</title>
        <authorList>
            <person name="Xu F."/>
            <person name="Gonzalez-Escalona N."/>
            <person name="Drees K.P."/>
            <person name="Sebra R.P."/>
            <person name="Cooper V.S."/>
            <person name="Jones S.H."/>
            <person name="Whistler C.A."/>
        </authorList>
    </citation>
    <scope>NUCLEOTIDE SEQUENCE</scope>
    <source>
        <strain evidence="2">MAVP-QPI</strain>
    </source>
</reference>
<keyword evidence="1" id="KW-0732">Signal</keyword>
<dbReference type="AlphaFoldDB" id="A0A250E4T2"/>
<sequence length="70" mass="7644">MKQMGTLGLAMLVVLSTSASDPKDATEATISVNNQVKADLPFNDKKDFENAQKGFLPNKTLSRLKMIMVT</sequence>
<accession>A0A250E4T2</accession>
<evidence type="ECO:0000256" key="1">
    <source>
        <dbReference type="SAM" id="SignalP"/>
    </source>
</evidence>
<evidence type="ECO:0000313" key="2">
    <source>
        <dbReference type="EMBL" id="ATA66030.1"/>
    </source>
</evidence>